<name>A0ABP1QDD1_9HEXA</name>
<evidence type="ECO:0000256" key="6">
    <source>
        <dbReference type="ARBA" id="ARBA00023242"/>
    </source>
</evidence>
<sequence length="812" mass="91378">MASETGPFCTFCCDPVRVPISDGGSGGGIPPDLTYIRLISRYLKIAPRREDKNEEDEGLVVCDVCANLGKCFHDLYQHFEVIRLKMDWIVERIYGRMRLRRMDEGEVEKRMSGSVQKWRKELITKCHLELKKSCQNAPKVILRRLDENDDEEKEGSPPKKPKYLPINIKREVGVEIKSEPEEVFTNVELLMRTLSFLAVLALTLPQEPPERQYFESDIRIVAISSLMAAEEETEEPSHGYGHGQHEETADYDDFVLDPLSPSYQPPYQDGEQMCVKENSRNEEEDEDDIQIIEPGPNQQQPIPIQIESTASAHNTTSGPAPAILAAAIHHFNQQKQSQTPSTSNDVHLRKYPNLRHILNTPPNTDVTCSNNTSSSNSPTQIFSTTFHPPQETDYQQQQLQEVFPSSHSSFGSFIEIQTQDPVPPQSKRRIQAVTLYPPVLPPQPNPPKQPIRNNTIRTAAPPAATSTKNIHDCFVCKMNFSTEEEVALHRVVKHNLMYFLRCQGCRSVFSTDTGLKKHQMYNQSTKCSYNMNANPPPVPQRCNNFQFQRAAPSLPPRPPALPKNLTLQLETTSPVNKIMSVQTPPPTPQIRSPVSYDPQVPSPTQCEICLKTFPTESELESHRGADHNLVQIVRCHACGSRFASHSSLKRHQERNRLTQCNPNPDPEHILPLPPPSPLPTPQVQDNEAVEVVQLPPQISWRILSENEPRRAPLVSISTPMPPEAVLLPPIRMPTPPPPPPPVQSYPPVPNNWEGMIVNPPTSGTVPLALPKCAMCNDYFRSAAQLIIHLRLVHKVNQSQQENSSNVQVINLD</sequence>
<feature type="domain" description="C2H2-type" evidence="8">
    <location>
        <begin position="633"/>
        <end position="664"/>
    </location>
</feature>
<dbReference type="InterPro" id="IPR036236">
    <property type="entry name" value="Znf_C2H2_sf"/>
</dbReference>
<proteinExistence type="predicted"/>
<feature type="domain" description="C2H2-type" evidence="8">
    <location>
        <begin position="770"/>
        <end position="798"/>
    </location>
</feature>
<reference evidence="9 10" key="1">
    <citation type="submission" date="2024-08" db="EMBL/GenBank/DDBJ databases">
        <authorList>
            <person name="Cucini C."/>
            <person name="Frati F."/>
        </authorList>
    </citation>
    <scope>NUCLEOTIDE SEQUENCE [LARGE SCALE GENOMIC DNA]</scope>
</reference>
<evidence type="ECO:0000313" key="9">
    <source>
        <dbReference type="EMBL" id="CAL8098695.1"/>
    </source>
</evidence>
<evidence type="ECO:0000256" key="7">
    <source>
        <dbReference type="PROSITE-ProRule" id="PRU00042"/>
    </source>
</evidence>
<keyword evidence="6" id="KW-0539">Nucleus</keyword>
<comment type="subcellular location">
    <subcellularLocation>
        <location evidence="1">Nucleus</location>
    </subcellularLocation>
</comment>
<dbReference type="EMBL" id="CAXLJM020000030">
    <property type="protein sequence ID" value="CAL8098695.1"/>
    <property type="molecule type" value="Genomic_DNA"/>
</dbReference>
<protein>
    <recommendedName>
        <fullName evidence="8">C2H2-type domain-containing protein</fullName>
    </recommendedName>
</protein>
<keyword evidence="5" id="KW-0862">Zinc</keyword>
<keyword evidence="2" id="KW-0479">Metal-binding</keyword>
<dbReference type="InterPro" id="IPR013087">
    <property type="entry name" value="Znf_C2H2_type"/>
</dbReference>
<dbReference type="Gene3D" id="3.30.160.60">
    <property type="entry name" value="Classic Zinc Finger"/>
    <property type="match status" value="1"/>
</dbReference>
<evidence type="ECO:0000256" key="5">
    <source>
        <dbReference type="ARBA" id="ARBA00022833"/>
    </source>
</evidence>
<keyword evidence="3" id="KW-0677">Repeat</keyword>
<dbReference type="SMART" id="SM00355">
    <property type="entry name" value="ZnF_C2H2"/>
    <property type="match status" value="5"/>
</dbReference>
<dbReference type="PANTHER" id="PTHR24406">
    <property type="entry name" value="TRANSCRIPTIONAL REPRESSOR CTCFL-RELATED"/>
    <property type="match status" value="1"/>
</dbReference>
<evidence type="ECO:0000256" key="2">
    <source>
        <dbReference type="ARBA" id="ARBA00022723"/>
    </source>
</evidence>
<dbReference type="PROSITE" id="PS50157">
    <property type="entry name" value="ZINC_FINGER_C2H2_2"/>
    <property type="match status" value="2"/>
</dbReference>
<evidence type="ECO:0000313" key="10">
    <source>
        <dbReference type="Proteomes" id="UP001642540"/>
    </source>
</evidence>
<keyword evidence="10" id="KW-1185">Reference proteome</keyword>
<gene>
    <name evidence="9" type="ORF">ODALV1_LOCUS10026</name>
</gene>
<dbReference type="PROSITE" id="PS00028">
    <property type="entry name" value="ZINC_FINGER_C2H2_1"/>
    <property type="match status" value="1"/>
</dbReference>
<comment type="caution">
    <text evidence="9">The sequence shown here is derived from an EMBL/GenBank/DDBJ whole genome shotgun (WGS) entry which is preliminary data.</text>
</comment>
<dbReference type="Proteomes" id="UP001642540">
    <property type="component" value="Unassembled WGS sequence"/>
</dbReference>
<dbReference type="SUPFAM" id="SSF57667">
    <property type="entry name" value="beta-beta-alpha zinc fingers"/>
    <property type="match status" value="1"/>
</dbReference>
<evidence type="ECO:0000256" key="4">
    <source>
        <dbReference type="ARBA" id="ARBA00022771"/>
    </source>
</evidence>
<organism evidence="9 10">
    <name type="scientific">Orchesella dallaii</name>
    <dbReference type="NCBI Taxonomy" id="48710"/>
    <lineage>
        <taxon>Eukaryota</taxon>
        <taxon>Metazoa</taxon>
        <taxon>Ecdysozoa</taxon>
        <taxon>Arthropoda</taxon>
        <taxon>Hexapoda</taxon>
        <taxon>Collembola</taxon>
        <taxon>Entomobryomorpha</taxon>
        <taxon>Entomobryoidea</taxon>
        <taxon>Orchesellidae</taxon>
        <taxon>Orchesellinae</taxon>
        <taxon>Orchesella</taxon>
    </lineage>
</organism>
<dbReference type="InterPro" id="IPR050888">
    <property type="entry name" value="ZnF_C2H2-type_TF"/>
</dbReference>
<evidence type="ECO:0000259" key="8">
    <source>
        <dbReference type="PROSITE" id="PS50157"/>
    </source>
</evidence>
<evidence type="ECO:0000256" key="1">
    <source>
        <dbReference type="ARBA" id="ARBA00004123"/>
    </source>
</evidence>
<evidence type="ECO:0000256" key="3">
    <source>
        <dbReference type="ARBA" id="ARBA00022737"/>
    </source>
</evidence>
<accession>A0ABP1QDD1</accession>
<keyword evidence="4 7" id="KW-0863">Zinc-finger</keyword>